<organism evidence="6 7">
    <name type="scientific">Staphylococcus saccharolyticus</name>
    <dbReference type="NCBI Taxonomy" id="33028"/>
    <lineage>
        <taxon>Bacteria</taxon>
        <taxon>Bacillati</taxon>
        <taxon>Bacillota</taxon>
        <taxon>Bacilli</taxon>
        <taxon>Bacillales</taxon>
        <taxon>Staphylococcaceae</taxon>
        <taxon>Staphylococcus</taxon>
    </lineage>
</organism>
<dbReference type="EMBL" id="UHDZ01000001">
    <property type="protein sequence ID" value="SUM71898.1"/>
    <property type="molecule type" value="Genomic_DNA"/>
</dbReference>
<dbReference type="GO" id="GO:0006099">
    <property type="term" value="P:tricarboxylic acid cycle"/>
    <property type="evidence" value="ECO:0007669"/>
    <property type="project" value="TreeGrafter"/>
</dbReference>
<dbReference type="SUPFAM" id="SSF52518">
    <property type="entry name" value="Thiamin diphosphate-binding fold (THDP-binding)"/>
    <property type="match status" value="1"/>
</dbReference>
<evidence type="ECO:0000256" key="2">
    <source>
        <dbReference type="ARBA" id="ARBA00012280"/>
    </source>
</evidence>
<keyword evidence="3 6" id="KW-0560">Oxidoreductase</keyword>
<reference evidence="6 7" key="1">
    <citation type="submission" date="2018-06" db="EMBL/GenBank/DDBJ databases">
        <authorList>
            <consortium name="Pathogen Informatics"/>
            <person name="Doyle S."/>
        </authorList>
    </citation>
    <scope>NUCLEOTIDE SEQUENCE [LARGE SCALE GENOMIC DNA]</scope>
    <source>
        <strain evidence="6 7">NCTC11807</strain>
    </source>
</reference>
<proteinExistence type="predicted"/>
<dbReference type="Gene3D" id="3.40.50.12470">
    <property type="match status" value="1"/>
</dbReference>
<evidence type="ECO:0000256" key="4">
    <source>
        <dbReference type="ARBA" id="ARBA00023052"/>
    </source>
</evidence>
<evidence type="ECO:0000313" key="6">
    <source>
        <dbReference type="EMBL" id="SUM71898.1"/>
    </source>
</evidence>
<protein>
    <recommendedName>
        <fullName evidence="2">oxoglutarate dehydrogenase (succinyl-transferring)</fullName>
        <ecNumber evidence="2">1.2.4.2</ecNumber>
    </recommendedName>
</protein>
<dbReference type="InterPro" id="IPR042179">
    <property type="entry name" value="KGD_C_sf"/>
</dbReference>
<gene>
    <name evidence="6" type="primary">sucA_3</name>
    <name evidence="6" type="ORF">NCTC11807_01631</name>
</gene>
<evidence type="ECO:0000313" key="7">
    <source>
        <dbReference type="Proteomes" id="UP000255425"/>
    </source>
</evidence>
<dbReference type="InterPro" id="IPR031717">
    <property type="entry name" value="ODO-1/KGD_C"/>
</dbReference>
<dbReference type="EC" id="1.2.4.2" evidence="2"/>
<accession>A0A380H621</accession>
<dbReference type="Proteomes" id="UP000255425">
    <property type="component" value="Unassembled WGS sequence"/>
</dbReference>
<dbReference type="PANTHER" id="PTHR23152">
    <property type="entry name" value="2-OXOGLUTARATE DEHYDROGENASE"/>
    <property type="match status" value="1"/>
</dbReference>
<evidence type="ECO:0000256" key="3">
    <source>
        <dbReference type="ARBA" id="ARBA00023002"/>
    </source>
</evidence>
<dbReference type="AlphaFoldDB" id="A0A380H621"/>
<comment type="cofactor">
    <cofactor evidence="1">
        <name>thiamine diphosphate</name>
        <dbReference type="ChEBI" id="CHEBI:58937"/>
    </cofactor>
</comment>
<name>A0A380H621_9STAP</name>
<dbReference type="GO" id="GO:0030976">
    <property type="term" value="F:thiamine pyrophosphate binding"/>
    <property type="evidence" value="ECO:0007669"/>
    <property type="project" value="InterPro"/>
</dbReference>
<dbReference type="GO" id="GO:0005829">
    <property type="term" value="C:cytosol"/>
    <property type="evidence" value="ECO:0007669"/>
    <property type="project" value="TreeGrafter"/>
</dbReference>
<dbReference type="InterPro" id="IPR011603">
    <property type="entry name" value="2oxoglutarate_DH_E1"/>
</dbReference>
<dbReference type="PANTHER" id="PTHR23152:SF4">
    <property type="entry name" value="2-OXOADIPATE DEHYDROGENASE COMPLEX COMPONENT E1"/>
    <property type="match status" value="1"/>
</dbReference>
<feature type="domain" description="Transketolase-like pyrimidine-binding" evidence="5">
    <location>
        <begin position="1"/>
        <end position="150"/>
    </location>
</feature>
<sequence>MAIPLHHVPNQQATFDIHNSPLSEAVVVGFEYGYNVENKGSFNIWEAQYGDFSNMSQMMFDNFLSSSRAKWGERSGLTLFLPHSYEGQGPEHSSARLKRFLQLAAENNTTVVNLSSSSNYFHLLRAQAASLDTQEMRPLIVMSPKSLLRNKTVAKAIDEFTSGGFKPIIAESHDAKKVKKVILASGKMFIDLKEYLAKNLDESILLIAVERLYSFPEDEIKEILESLPNLEKVAWVQEEPKNQGAWLFVYPYLKALITDKYDLSYHGRIQRAAPAEGDGEIHKLVQNRIIESSINN</sequence>
<dbReference type="SMART" id="SM00861">
    <property type="entry name" value="Transket_pyr"/>
    <property type="match status" value="1"/>
</dbReference>
<dbReference type="Gene3D" id="3.40.50.11610">
    <property type="entry name" value="Multifunctional 2-oxoglutarate metabolism enzyme, C-terminal domain"/>
    <property type="match status" value="1"/>
</dbReference>
<evidence type="ECO:0000259" key="5">
    <source>
        <dbReference type="SMART" id="SM00861"/>
    </source>
</evidence>
<dbReference type="Pfam" id="PF02779">
    <property type="entry name" value="Transket_pyr"/>
    <property type="match status" value="1"/>
</dbReference>
<dbReference type="InterPro" id="IPR029061">
    <property type="entry name" value="THDP-binding"/>
</dbReference>
<dbReference type="Pfam" id="PF16870">
    <property type="entry name" value="OxoGdeHyase_C"/>
    <property type="match status" value="1"/>
</dbReference>
<dbReference type="InterPro" id="IPR005475">
    <property type="entry name" value="Transketolase-like_Pyr-bd"/>
</dbReference>
<dbReference type="GO" id="GO:0004591">
    <property type="term" value="F:oxoglutarate dehydrogenase (succinyl-transferring) activity"/>
    <property type="evidence" value="ECO:0007669"/>
    <property type="project" value="UniProtKB-EC"/>
</dbReference>
<evidence type="ECO:0000256" key="1">
    <source>
        <dbReference type="ARBA" id="ARBA00001964"/>
    </source>
</evidence>
<keyword evidence="4" id="KW-0786">Thiamine pyrophosphate</keyword>
<dbReference type="GO" id="GO:0045252">
    <property type="term" value="C:oxoglutarate dehydrogenase complex"/>
    <property type="evidence" value="ECO:0007669"/>
    <property type="project" value="TreeGrafter"/>
</dbReference>
<keyword evidence="7" id="KW-1185">Reference proteome</keyword>